<evidence type="ECO:0000256" key="7">
    <source>
        <dbReference type="SAM" id="MobiDB-lite"/>
    </source>
</evidence>
<reference evidence="11" key="1">
    <citation type="journal article" date="2024" name="Algal Res.">
        <title>Biochemical, toxicological and genomic investigation of a high-biomass producing Limnothrix strain isolated from Italian shallow drinking water reservoir.</title>
        <authorList>
            <person name="Simonazzi M."/>
            <person name="Shishido T.K."/>
            <person name="Delbaje E."/>
            <person name="Wahlsten M."/>
            <person name="Fewer D.P."/>
            <person name="Sivonen K."/>
            <person name="Pezzolesi L."/>
            <person name="Pistocchi R."/>
        </authorList>
    </citation>
    <scope>NUCLEOTIDE SEQUENCE [LARGE SCALE GENOMIC DNA]</scope>
    <source>
        <strain evidence="11">LRLZ20PSL1</strain>
    </source>
</reference>
<dbReference type="PROSITE" id="PS50109">
    <property type="entry name" value="HIS_KIN"/>
    <property type="match status" value="1"/>
</dbReference>
<organism evidence="10 11">
    <name type="scientific">Limnothrix redekei LRLZ20PSL1</name>
    <dbReference type="NCBI Taxonomy" id="3112953"/>
    <lineage>
        <taxon>Bacteria</taxon>
        <taxon>Bacillati</taxon>
        <taxon>Cyanobacteriota</taxon>
        <taxon>Cyanophyceae</taxon>
        <taxon>Pseudanabaenales</taxon>
        <taxon>Pseudanabaenaceae</taxon>
        <taxon>Limnothrix</taxon>
    </lineage>
</organism>
<dbReference type="Pfam" id="PF13191">
    <property type="entry name" value="AAA_16"/>
    <property type="match status" value="1"/>
</dbReference>
<keyword evidence="5" id="KW-0902">Two-component regulatory system</keyword>
<dbReference type="PROSITE" id="PS50011">
    <property type="entry name" value="PROTEIN_KINASE_DOM"/>
    <property type="match status" value="1"/>
</dbReference>
<dbReference type="Gene3D" id="3.30.565.10">
    <property type="entry name" value="Histidine kinase-like ATPase, C-terminal domain"/>
    <property type="match status" value="1"/>
</dbReference>
<dbReference type="InterPro" id="IPR027417">
    <property type="entry name" value="P-loop_NTPase"/>
</dbReference>
<keyword evidence="11" id="KW-1185">Reference proteome</keyword>
<evidence type="ECO:0000256" key="2">
    <source>
        <dbReference type="ARBA" id="ARBA00012438"/>
    </source>
</evidence>
<dbReference type="PANTHER" id="PTHR43642">
    <property type="entry name" value="HYBRID SIGNAL TRANSDUCTION HISTIDINE KINASE G"/>
    <property type="match status" value="1"/>
</dbReference>
<evidence type="ECO:0000256" key="4">
    <source>
        <dbReference type="ARBA" id="ARBA00022777"/>
    </source>
</evidence>
<dbReference type="Proteomes" id="UP001604335">
    <property type="component" value="Unassembled WGS sequence"/>
</dbReference>
<dbReference type="InterPro" id="IPR029016">
    <property type="entry name" value="GAF-like_dom_sf"/>
</dbReference>
<feature type="domain" description="Protein kinase" evidence="8">
    <location>
        <begin position="7"/>
        <end position="270"/>
    </location>
</feature>
<evidence type="ECO:0000313" key="11">
    <source>
        <dbReference type="Proteomes" id="UP001604335"/>
    </source>
</evidence>
<dbReference type="SUPFAM" id="SSF55781">
    <property type="entry name" value="GAF domain-like"/>
    <property type="match status" value="1"/>
</dbReference>
<feature type="coiled-coil region" evidence="6">
    <location>
        <begin position="1480"/>
        <end position="1532"/>
    </location>
</feature>
<dbReference type="InterPro" id="IPR005467">
    <property type="entry name" value="His_kinase_dom"/>
</dbReference>
<dbReference type="EC" id="2.7.13.3" evidence="2"/>
<keyword evidence="6" id="KW-0175">Coiled coil</keyword>
<dbReference type="SMART" id="SM00065">
    <property type="entry name" value="GAF"/>
    <property type="match status" value="1"/>
</dbReference>
<dbReference type="InterPro" id="IPR000719">
    <property type="entry name" value="Prot_kinase_dom"/>
</dbReference>
<dbReference type="Gene3D" id="3.40.50.300">
    <property type="entry name" value="P-loop containing nucleotide triphosphate hydrolases"/>
    <property type="match status" value="1"/>
</dbReference>
<dbReference type="InterPro" id="IPR011009">
    <property type="entry name" value="Kinase-like_dom_sf"/>
</dbReference>
<dbReference type="InterPro" id="IPR004358">
    <property type="entry name" value="Sig_transdc_His_kin-like_C"/>
</dbReference>
<dbReference type="InterPro" id="IPR003661">
    <property type="entry name" value="HisK_dim/P_dom"/>
</dbReference>
<gene>
    <name evidence="10" type="ORF">VPK24_01060</name>
</gene>
<sequence length="1796" mass="201812">MDVFAQYQVSEVLSATERTIVYRAVKQPEQKPVILKTVASDYPNRADLAKLQHEYEVLRGLNLEGVVETYGVDEIQGKPFLVLEDFGGCDLTSCLQNQSLSLDDILWIGCQLAAILGRLHNCQIIHKDIKPHNLIFEPKTRQLKLTDFSIASRLSKEHPILSSPNLLEGTLLYVSPEQTGRMNRTVDYRTDFYSLGVTLYELLTGQLPFQSSDPMELVHCHIAKSPIPPHDLNAQISPQVSAVILKLMAKTAEERYQSAYGIQRDLEECLSQWQRFGSIAPFPLAERDQCGTFSIPQKLYGREMEVQQLLDVFDRVSAGNTEMVLVAGYSGIGKSALVNEVHKPIARQRGYFISGKFDQFQRNIPYASPIQAFRELARQLLTETEEQIAVWRAKLTAALGNNGSIITDVIPELESIVGPQTPAPELPPSEAQNRFNLVFRTFIHVFCQVDRPLVIFLDDLQWADAASLQLIEQLMTDPDGQYLLMLGAYRDNEVDSTHPLLRMLGTIETEGAKLQTITLKPLTLDHVLTLVGDTLHRPPETVEPIAQLLVQKTQGNPFFLTQLFKYLYVEGVIWFESGTGQWEWSFQHLPPIEITENVISLMVHEIQKLDVSVQRALQLAACIGNQFDLDMLAIVHEKSTAETSTDLWQALQAGLVIPLNAAYKIPQVLEDCKTVTITYKFLHDRVQQAAYSLIPNDEKQLIHLTVGRLLLNSIEPDRLDDCLFDVVNAMNVGSVLITDAQEQLLLARLNDRAGSKAKAAAAYNSAQEYFAMGRQLLPENAWDTDYELSLSLYTESVEVEYLLTRFEEAQILSEIALERSRSLRDRTKIYELKIQFLIAENQMHSAIETALPVLELLGYPLVVDPQLLQLNQPLPELDQLADYPEMSDRAALAALEILIIITGPSYQARPDLLPFIVFRMVNMCLELGHSALAAYAYGMYGLLLCGPLDQIELGYRSGQISLQILEQYPSDALKCKIHMLFNSFVVHWKEPHQNTIQFLERTVQMGMETGDVVYATYCAMWSCGYMMLVGTPLTEVAREQQLYIELLQKIKQDHGLYPAMTWRQLTEALESPETPTSQLEGRYINRQLVSEIQASENQMLLFFIYFAETILAYVMNDWEAAKIKANLADQYQAAATASMLSGGFTFYAALVYLKTTQPSDLTTLNEDEQDQPSTLECLTTKLKNWANHAPENYQSKYELVLAETARWQGEILRAMDYYDRAINTAQAHSRWPEVAIAAERAAELYQDSGRDKIAKQYWLDAAHAYDRWGAKAKVAALQAKSLPLQNLSPRRPPTLPPTGTQHSTHPHTTASTVLDINTVIKAAQALSGEIVLSQLLTQLTRLTLENAGAQTGYLLLKDPQQNNRLTVVATSHVEGQTAVDVPLNCPLSPSLSLPISLIQYVQRTQESVVLGNAMAEGLFTNDPYIANHQIQSVICMPITQQGQLMGVLYLENNLAIDAFTPDRLEVLQILMAQAAISIENARLYRNLEDYSNNLEKKVAARTQELTERNQQLKITLQELQQTQAQLIQAEKMSSLGQMVAGIAHEINNPISFIMGNITHAQSYFSDLLNLLALYEQYSPSIHPIVQERMKEVELDFLKEDLNNLFHSMQNGVDRVRQIVLGLRNFSRLDESDQKRVDLHEGIDNTLLILQHRLQVQSQQPEISVLKNYGEIPLVNCYASMVNQVFLNILTNAIDALRSPAGFALQPMPEISIETRKISDRTVQISITDNGPGMEEGVRQKIFDPFFTTKPVGEGKGLGLSVSYQIITQQHHGQLSCQSVPQQGATLTIELPIDGPA</sequence>
<dbReference type="InterPro" id="IPR003594">
    <property type="entry name" value="HATPase_dom"/>
</dbReference>
<evidence type="ECO:0000256" key="3">
    <source>
        <dbReference type="ARBA" id="ARBA00022553"/>
    </source>
</evidence>
<dbReference type="Pfam" id="PF00069">
    <property type="entry name" value="Pkinase"/>
    <property type="match status" value="1"/>
</dbReference>
<feature type="region of interest" description="Disordered" evidence="7">
    <location>
        <begin position="1285"/>
        <end position="1307"/>
    </location>
</feature>
<dbReference type="Gene3D" id="3.30.450.40">
    <property type="match status" value="1"/>
</dbReference>
<comment type="catalytic activity">
    <reaction evidence="1">
        <text>ATP + protein L-histidine = ADP + protein N-phospho-L-histidine.</text>
        <dbReference type="EC" id="2.7.13.3"/>
    </reaction>
</comment>
<accession>A0ABW7C4Q8</accession>
<dbReference type="RefSeq" id="WP_393009946.1">
    <property type="nucleotide sequence ID" value="NZ_JAZAQF010000006.1"/>
</dbReference>
<dbReference type="Pfam" id="PF02518">
    <property type="entry name" value="HATPase_c"/>
    <property type="match status" value="1"/>
</dbReference>
<dbReference type="SUPFAM" id="SSF55874">
    <property type="entry name" value="ATPase domain of HSP90 chaperone/DNA topoisomerase II/histidine kinase"/>
    <property type="match status" value="1"/>
</dbReference>
<dbReference type="SUPFAM" id="SSF47384">
    <property type="entry name" value="Homodimeric domain of signal transducing histidine kinase"/>
    <property type="match status" value="1"/>
</dbReference>
<keyword evidence="3" id="KW-0597">Phosphoprotein</keyword>
<dbReference type="InterPro" id="IPR008271">
    <property type="entry name" value="Ser/Thr_kinase_AS"/>
</dbReference>
<dbReference type="EMBL" id="JAZAQF010000006">
    <property type="protein sequence ID" value="MFG3816209.1"/>
    <property type="molecule type" value="Genomic_DNA"/>
</dbReference>
<comment type="caution">
    <text evidence="10">The sequence shown here is derived from an EMBL/GenBank/DDBJ whole genome shotgun (WGS) entry which is preliminary data.</text>
</comment>
<dbReference type="Pfam" id="PF01590">
    <property type="entry name" value="GAF"/>
    <property type="match status" value="1"/>
</dbReference>
<evidence type="ECO:0000256" key="5">
    <source>
        <dbReference type="ARBA" id="ARBA00023012"/>
    </source>
</evidence>
<feature type="domain" description="Histidine kinase" evidence="9">
    <location>
        <begin position="1541"/>
        <end position="1794"/>
    </location>
</feature>
<evidence type="ECO:0000259" key="8">
    <source>
        <dbReference type="PROSITE" id="PS50011"/>
    </source>
</evidence>
<dbReference type="SMART" id="SM00388">
    <property type="entry name" value="HisKA"/>
    <property type="match status" value="1"/>
</dbReference>
<dbReference type="Gene3D" id="1.10.287.130">
    <property type="match status" value="1"/>
</dbReference>
<dbReference type="SUPFAM" id="SSF52540">
    <property type="entry name" value="P-loop containing nucleoside triphosphate hydrolases"/>
    <property type="match status" value="1"/>
</dbReference>
<proteinExistence type="predicted"/>
<name>A0ABW7C4Q8_9CYAN</name>
<evidence type="ECO:0000256" key="6">
    <source>
        <dbReference type="SAM" id="Coils"/>
    </source>
</evidence>
<keyword evidence="4" id="KW-0418">Kinase</keyword>
<dbReference type="Gene3D" id="3.30.200.20">
    <property type="entry name" value="Phosphorylase Kinase, domain 1"/>
    <property type="match status" value="1"/>
</dbReference>
<keyword evidence="4" id="KW-0808">Transferase</keyword>
<dbReference type="PROSITE" id="PS00108">
    <property type="entry name" value="PROTEIN_KINASE_ST"/>
    <property type="match status" value="1"/>
</dbReference>
<dbReference type="PANTHER" id="PTHR43642:SF1">
    <property type="entry name" value="HYBRID SIGNAL TRANSDUCTION HISTIDINE KINASE G"/>
    <property type="match status" value="1"/>
</dbReference>
<dbReference type="CDD" id="cd14014">
    <property type="entry name" value="STKc_PknB_like"/>
    <property type="match status" value="1"/>
</dbReference>
<dbReference type="InterPro" id="IPR003018">
    <property type="entry name" value="GAF"/>
</dbReference>
<dbReference type="SMART" id="SM00387">
    <property type="entry name" value="HATPase_c"/>
    <property type="match status" value="1"/>
</dbReference>
<dbReference type="SMART" id="SM00220">
    <property type="entry name" value="S_TKc"/>
    <property type="match status" value="1"/>
</dbReference>
<dbReference type="InterPro" id="IPR036890">
    <property type="entry name" value="HATPase_C_sf"/>
</dbReference>
<dbReference type="InterPro" id="IPR041664">
    <property type="entry name" value="AAA_16"/>
</dbReference>
<evidence type="ECO:0000313" key="10">
    <source>
        <dbReference type="EMBL" id="MFG3816209.1"/>
    </source>
</evidence>
<evidence type="ECO:0000256" key="1">
    <source>
        <dbReference type="ARBA" id="ARBA00000085"/>
    </source>
</evidence>
<protein>
    <recommendedName>
        <fullName evidence="2">histidine kinase</fullName>
        <ecNumber evidence="2">2.7.13.3</ecNumber>
    </recommendedName>
</protein>
<dbReference type="Gene3D" id="1.10.510.10">
    <property type="entry name" value="Transferase(Phosphotransferase) domain 1"/>
    <property type="match status" value="1"/>
</dbReference>
<dbReference type="SUPFAM" id="SSF56112">
    <property type="entry name" value="Protein kinase-like (PK-like)"/>
    <property type="match status" value="1"/>
</dbReference>
<dbReference type="InterPro" id="IPR036097">
    <property type="entry name" value="HisK_dim/P_sf"/>
</dbReference>
<dbReference type="PRINTS" id="PR00344">
    <property type="entry name" value="BCTRLSENSOR"/>
</dbReference>
<dbReference type="InterPro" id="IPR053159">
    <property type="entry name" value="Hybrid_Histidine_Kinase"/>
</dbReference>
<evidence type="ECO:0000259" key="9">
    <source>
        <dbReference type="PROSITE" id="PS50109"/>
    </source>
</evidence>
<dbReference type="CDD" id="cd00082">
    <property type="entry name" value="HisKA"/>
    <property type="match status" value="1"/>
</dbReference>